<comment type="similarity">
    <text evidence="1 8">Belongs to the organic radical-activating enzymes family.</text>
</comment>
<sequence>MTSMHSTSLIATSGAEEPKGRIFNIQKYSIYDGDGIRTLVFFKGCNLRCPWCSNPESISYAYQVMFNADKCVHCGRCVEVCPVGVHTPNGIDRSVNCVGCRHCEENCLGGALKIMGQDVTVAELMDVILQDYNFYMASGGGVTLSGGECTLQADFAAKLLAECKRNMINTAIETNGSTALENYEKLAPHTDLFLFDIKHIDTEKHKAIFGIGNEAVKRNLERLVELNANIAIRMPLIRGYNDSYDAITGAIDYVTALAKKGGIQRIDVLPYHQMGKTKYKMLDLAYPAEHVGGYSNEELNQLDAFFNRFDFDIRVVRH</sequence>
<comment type="pathway">
    <text evidence="8">Amine and polyamine metabolism; choline degradation.</text>
</comment>
<dbReference type="PROSITE" id="PS51918">
    <property type="entry name" value="RADICAL_SAM"/>
    <property type="match status" value="1"/>
</dbReference>
<dbReference type="EC" id="1.97.1.-" evidence="8"/>
<dbReference type="PROSITE" id="PS01087">
    <property type="entry name" value="RADICAL_ACTIVATING"/>
    <property type="match status" value="1"/>
</dbReference>
<dbReference type="InterPro" id="IPR012839">
    <property type="entry name" value="Organic_radical_activase"/>
</dbReference>
<gene>
    <name evidence="8 11" type="primary">cutD</name>
    <name evidence="11" type="ORF">GCM10023116_32660</name>
</gene>
<dbReference type="Gene3D" id="3.30.70.20">
    <property type="match status" value="1"/>
</dbReference>
<accession>A0ABP8V428</accession>
<keyword evidence="7 8" id="KW-0411">Iron-sulfur</keyword>
<name>A0ABP8V428_9GAMM</name>
<dbReference type="Proteomes" id="UP001500604">
    <property type="component" value="Unassembled WGS sequence"/>
</dbReference>
<feature type="binding site" evidence="8">
    <location>
        <position position="71"/>
    </location>
    <ligand>
        <name>[4Fe-4S] cluster</name>
        <dbReference type="ChEBI" id="CHEBI:49883"/>
        <label>2</label>
    </ligand>
</feature>
<dbReference type="PIRSF" id="PIRSF000371">
    <property type="entry name" value="PFL_act_enz"/>
    <property type="match status" value="1"/>
</dbReference>
<evidence type="ECO:0000256" key="1">
    <source>
        <dbReference type="ARBA" id="ARBA00009777"/>
    </source>
</evidence>
<feature type="binding site" evidence="8">
    <location>
        <begin position="51"/>
        <end position="53"/>
    </location>
    <ligand>
        <name>S-adenosyl-L-methionine</name>
        <dbReference type="ChEBI" id="CHEBI:59789"/>
    </ligand>
</feature>
<evidence type="ECO:0000313" key="11">
    <source>
        <dbReference type="EMBL" id="GAA4650983.1"/>
    </source>
</evidence>
<feature type="binding site" evidence="8">
    <location>
        <position position="77"/>
    </location>
    <ligand>
        <name>[4Fe-4S] cluster</name>
        <dbReference type="ChEBI" id="CHEBI:49883"/>
        <label>2</label>
    </ligand>
</feature>
<keyword evidence="4 8" id="KW-0479">Metal-binding</keyword>
<dbReference type="Gene3D" id="3.20.20.70">
    <property type="entry name" value="Aldolase class I"/>
    <property type="match status" value="1"/>
</dbReference>
<dbReference type="HAMAP" id="MF_02059">
    <property type="entry name" value="Activ_enz_CutD"/>
    <property type="match status" value="1"/>
</dbReference>
<dbReference type="SFLD" id="SFLDS00029">
    <property type="entry name" value="Radical_SAM"/>
    <property type="match status" value="1"/>
</dbReference>
<dbReference type="InterPro" id="IPR040074">
    <property type="entry name" value="BssD/PflA/YjjW"/>
</dbReference>
<evidence type="ECO:0000256" key="7">
    <source>
        <dbReference type="ARBA" id="ARBA00023014"/>
    </source>
</evidence>
<dbReference type="PANTHER" id="PTHR30352">
    <property type="entry name" value="PYRUVATE FORMATE-LYASE-ACTIVATING ENZYME"/>
    <property type="match status" value="1"/>
</dbReference>
<keyword evidence="3 8" id="KW-0949">S-adenosyl-L-methionine</keyword>
<evidence type="ECO:0000256" key="4">
    <source>
        <dbReference type="ARBA" id="ARBA00022723"/>
    </source>
</evidence>
<evidence type="ECO:0000256" key="6">
    <source>
        <dbReference type="ARBA" id="ARBA00023004"/>
    </source>
</evidence>
<dbReference type="InterPro" id="IPR001989">
    <property type="entry name" value="Radical_activat_CS"/>
</dbReference>
<organism evidence="11 12">
    <name type="scientific">Kistimonas scapharcae</name>
    <dbReference type="NCBI Taxonomy" id="1036133"/>
    <lineage>
        <taxon>Bacteria</taxon>
        <taxon>Pseudomonadati</taxon>
        <taxon>Pseudomonadota</taxon>
        <taxon>Gammaproteobacteria</taxon>
        <taxon>Oceanospirillales</taxon>
        <taxon>Endozoicomonadaceae</taxon>
        <taxon>Kistimonas</taxon>
    </lineage>
</organism>
<dbReference type="SFLD" id="SFLDG01066">
    <property type="entry name" value="organic_radical-activating_enz"/>
    <property type="match status" value="1"/>
</dbReference>
<dbReference type="InterPro" id="IPR013785">
    <property type="entry name" value="Aldolase_TIM"/>
</dbReference>
<dbReference type="NCBIfam" id="TIGR04395">
    <property type="entry name" value="cutC_activ_rSAM"/>
    <property type="match status" value="1"/>
</dbReference>
<dbReference type="InterPro" id="IPR058240">
    <property type="entry name" value="rSAM_sf"/>
</dbReference>
<evidence type="ECO:0000256" key="5">
    <source>
        <dbReference type="ARBA" id="ARBA00023002"/>
    </source>
</evidence>
<dbReference type="SUPFAM" id="SSF102114">
    <property type="entry name" value="Radical SAM enzymes"/>
    <property type="match status" value="1"/>
</dbReference>
<dbReference type="SUPFAM" id="SSF54862">
    <property type="entry name" value="4Fe-4S ferredoxins"/>
    <property type="match status" value="1"/>
</dbReference>
<comment type="catalytic activity">
    <reaction evidence="8">
        <text>glycyl-[protein] + reduced [flavodoxin] + S-adenosyl-L-methionine = glycin-2-yl radical-[protein] + semiquinone [flavodoxin] + 5'-deoxyadenosine + L-methionine + H(+)</text>
        <dbReference type="Rhea" id="RHEA:61976"/>
        <dbReference type="Rhea" id="RHEA-COMP:10622"/>
        <dbReference type="Rhea" id="RHEA-COMP:14480"/>
        <dbReference type="Rhea" id="RHEA-COMP:15993"/>
        <dbReference type="Rhea" id="RHEA-COMP:15994"/>
        <dbReference type="ChEBI" id="CHEBI:15378"/>
        <dbReference type="ChEBI" id="CHEBI:17319"/>
        <dbReference type="ChEBI" id="CHEBI:29947"/>
        <dbReference type="ChEBI" id="CHEBI:32722"/>
        <dbReference type="ChEBI" id="CHEBI:57618"/>
        <dbReference type="ChEBI" id="CHEBI:57844"/>
        <dbReference type="ChEBI" id="CHEBI:59789"/>
        <dbReference type="ChEBI" id="CHEBI:140311"/>
    </reaction>
</comment>
<protein>
    <recommendedName>
        <fullName evidence="8">Choline trimethylamine-lyase activating enzyme</fullName>
        <ecNumber evidence="8">1.97.1.-</ecNumber>
    </recommendedName>
    <alternativeName>
        <fullName evidence="8">Choline utilization protein D</fullName>
    </alternativeName>
    <alternativeName>
        <fullName evidence="8">GRE activase CutD</fullName>
    </alternativeName>
    <alternativeName>
        <fullName evidence="8">Glycyl-radical enzyme activating enzyme CutD</fullName>
        <shortName evidence="8">GRE activating enzyme CutD</shortName>
    </alternativeName>
</protein>
<dbReference type="NCBIfam" id="TIGR02494">
    <property type="entry name" value="PFLE_PFLC"/>
    <property type="match status" value="1"/>
</dbReference>
<keyword evidence="2 8" id="KW-0004">4Fe-4S</keyword>
<feature type="domain" description="Radical SAM core" evidence="10">
    <location>
        <begin position="31"/>
        <end position="310"/>
    </location>
</feature>
<dbReference type="Pfam" id="PF00037">
    <property type="entry name" value="Fer4"/>
    <property type="match status" value="1"/>
</dbReference>
<dbReference type="InterPro" id="IPR017896">
    <property type="entry name" value="4Fe4S_Fe-S-bd"/>
</dbReference>
<evidence type="ECO:0000256" key="2">
    <source>
        <dbReference type="ARBA" id="ARBA00022485"/>
    </source>
</evidence>
<dbReference type="InterPro" id="IPR017900">
    <property type="entry name" value="4Fe4S_Fe_S_CS"/>
</dbReference>
<evidence type="ECO:0000256" key="3">
    <source>
        <dbReference type="ARBA" id="ARBA00022691"/>
    </source>
</evidence>
<comment type="caution">
    <text evidence="11">The sequence shown here is derived from an EMBL/GenBank/DDBJ whole genome shotgun (WGS) entry which is preliminary data.</text>
</comment>
<dbReference type="SFLD" id="SFLDG01118">
    <property type="entry name" value="activating_enzymes__group_2"/>
    <property type="match status" value="1"/>
</dbReference>
<keyword evidence="6 8" id="KW-0408">Iron</keyword>
<dbReference type="InterPro" id="IPR030905">
    <property type="entry name" value="CutC_activ_rSAM"/>
</dbReference>
<dbReference type="PROSITE" id="PS51379">
    <property type="entry name" value="4FE4S_FER_2"/>
    <property type="match status" value="2"/>
</dbReference>
<dbReference type="PANTHER" id="PTHR30352:SF4">
    <property type="entry name" value="PYRUVATE FORMATE-LYASE 2-ACTIVATING ENZYME"/>
    <property type="match status" value="1"/>
</dbReference>
<keyword evidence="12" id="KW-1185">Reference proteome</keyword>
<reference evidence="12" key="1">
    <citation type="journal article" date="2019" name="Int. J. Syst. Evol. Microbiol.">
        <title>The Global Catalogue of Microorganisms (GCM) 10K type strain sequencing project: providing services to taxonomists for standard genome sequencing and annotation.</title>
        <authorList>
            <consortium name="The Broad Institute Genomics Platform"/>
            <consortium name="The Broad Institute Genome Sequencing Center for Infectious Disease"/>
            <person name="Wu L."/>
            <person name="Ma J."/>
        </authorList>
    </citation>
    <scope>NUCLEOTIDE SEQUENCE [LARGE SCALE GENOMIC DNA]</scope>
    <source>
        <strain evidence="12">JCM 17805</strain>
    </source>
</reference>
<dbReference type="InterPro" id="IPR034457">
    <property type="entry name" value="Organic_radical-activating"/>
</dbReference>
<evidence type="ECO:0000313" key="12">
    <source>
        <dbReference type="Proteomes" id="UP001500604"/>
    </source>
</evidence>
<dbReference type="InterPro" id="IPR007197">
    <property type="entry name" value="rSAM"/>
</dbReference>
<evidence type="ECO:0000256" key="8">
    <source>
        <dbReference type="HAMAP-Rule" id="MF_02059"/>
    </source>
</evidence>
<feature type="binding site" evidence="8">
    <location>
        <position position="107"/>
    </location>
    <ligand>
        <name>[4Fe-4S] cluster</name>
        <dbReference type="ChEBI" id="CHEBI:49883"/>
        <label>2</label>
    </ligand>
</feature>
<comment type="function">
    <text evidence="8">Catalyzes activation of the choline trimethylamine-lyase CutC under anaerobic conditions by generation of an organic free radical on a glycine residue, via an homolytic cleavage of S-adenosyl-L-methionine (SAM).</text>
</comment>
<comment type="cofactor">
    <cofactor evidence="8">
        <name>[4Fe-4S] cluster</name>
        <dbReference type="ChEBI" id="CHEBI:49883"/>
    </cofactor>
    <text evidence="8">Binds 2 [4Fe-4S] clusters. One cluster is coordinated with 3 cysteines and an exchangeable S-adenosyl-L-methionine.</text>
</comment>
<dbReference type="EMBL" id="BAABFL010000431">
    <property type="protein sequence ID" value="GAA4650983.1"/>
    <property type="molecule type" value="Genomic_DNA"/>
</dbReference>
<keyword evidence="5 8" id="KW-0560">Oxidoreductase</keyword>
<evidence type="ECO:0000259" key="9">
    <source>
        <dbReference type="PROSITE" id="PS51379"/>
    </source>
</evidence>
<dbReference type="Pfam" id="PF04055">
    <property type="entry name" value="Radical_SAM"/>
    <property type="match status" value="1"/>
</dbReference>
<keyword evidence="8" id="KW-0677">Repeat</keyword>
<evidence type="ECO:0000259" key="10">
    <source>
        <dbReference type="PROSITE" id="PS51918"/>
    </source>
</evidence>
<feature type="domain" description="4Fe-4S ferredoxin-type" evidence="9">
    <location>
        <begin position="92"/>
        <end position="117"/>
    </location>
</feature>
<feature type="binding site" evidence="8">
    <location>
        <position position="147"/>
    </location>
    <ligand>
        <name>S-adenosyl-L-methionine</name>
        <dbReference type="ChEBI" id="CHEBI:59789"/>
    </ligand>
</feature>
<feature type="domain" description="4Fe-4S ferredoxin-type" evidence="9">
    <location>
        <begin position="62"/>
        <end position="91"/>
    </location>
</feature>
<feature type="binding site" evidence="8">
    <location>
        <begin position="196"/>
        <end position="198"/>
    </location>
    <ligand>
        <name>S-adenosyl-L-methionine</name>
        <dbReference type="ChEBI" id="CHEBI:59789"/>
    </ligand>
</feature>
<feature type="binding site" evidence="8">
    <location>
        <position position="52"/>
    </location>
    <ligand>
        <name>[4Fe-4S] cluster</name>
        <dbReference type="ChEBI" id="CHEBI:49883"/>
        <label>1</label>
        <note>4Fe-4S-S-AdoMet</note>
    </ligand>
</feature>
<proteinExistence type="inferred from homology"/>
<feature type="binding site" evidence="8">
    <location>
        <position position="272"/>
    </location>
    <ligand>
        <name>S-adenosyl-L-methionine</name>
        <dbReference type="ChEBI" id="CHEBI:59789"/>
    </ligand>
</feature>
<dbReference type="CDD" id="cd01335">
    <property type="entry name" value="Radical_SAM"/>
    <property type="match status" value="1"/>
</dbReference>
<feature type="binding site" evidence="8">
    <location>
        <position position="74"/>
    </location>
    <ligand>
        <name>[4Fe-4S] cluster</name>
        <dbReference type="ChEBI" id="CHEBI:49883"/>
        <label>2</label>
    </ligand>
</feature>
<feature type="binding site" evidence="8">
    <location>
        <position position="49"/>
    </location>
    <ligand>
        <name>[4Fe-4S] cluster</name>
        <dbReference type="ChEBI" id="CHEBI:49883"/>
        <label>1</label>
        <note>4Fe-4S-S-AdoMet</note>
    </ligand>
</feature>
<dbReference type="PROSITE" id="PS00198">
    <property type="entry name" value="4FE4S_FER_1"/>
    <property type="match status" value="1"/>
</dbReference>
<feature type="binding site" evidence="8">
    <location>
        <position position="45"/>
    </location>
    <ligand>
        <name>[4Fe-4S] cluster</name>
        <dbReference type="ChEBI" id="CHEBI:49883"/>
        <label>1</label>
        <note>4Fe-4S-S-AdoMet</note>
    </ligand>
</feature>